<gene>
    <name evidence="2" type="ORF">LSALG_LOCUS19385</name>
</gene>
<protein>
    <submittedName>
        <fullName evidence="2">Uncharacterized protein</fullName>
    </submittedName>
</protein>
<accession>A0AA35YTF9</accession>
<sequence>MDRSFSFCFHPRSSHTLTEDHNALPLLIDSRSQPPSIIFFDLILALQGIDPLLPSSLFKITQTTSLSLSELHVIAYGGWLVVFVGYRIISWVDGQEAAKGRRSSIGRDKQQWNNEKVKGERRGFVAPLLTGNAQENTSDGGASAENRDRRRKETGRVP</sequence>
<dbReference type="AlphaFoldDB" id="A0AA35YTF9"/>
<evidence type="ECO:0000256" key="1">
    <source>
        <dbReference type="SAM" id="MobiDB-lite"/>
    </source>
</evidence>
<keyword evidence="3" id="KW-1185">Reference proteome</keyword>
<evidence type="ECO:0000313" key="3">
    <source>
        <dbReference type="Proteomes" id="UP001177003"/>
    </source>
</evidence>
<dbReference type="Proteomes" id="UP001177003">
    <property type="component" value="Chromosome 4"/>
</dbReference>
<reference evidence="2" key="1">
    <citation type="submission" date="2023-04" db="EMBL/GenBank/DDBJ databases">
        <authorList>
            <person name="Vijverberg K."/>
            <person name="Xiong W."/>
            <person name="Schranz E."/>
        </authorList>
    </citation>
    <scope>NUCLEOTIDE SEQUENCE</scope>
</reference>
<evidence type="ECO:0000313" key="2">
    <source>
        <dbReference type="EMBL" id="CAI9279592.1"/>
    </source>
</evidence>
<name>A0AA35YTF9_LACSI</name>
<organism evidence="2 3">
    <name type="scientific">Lactuca saligna</name>
    <name type="common">Willowleaf lettuce</name>
    <dbReference type="NCBI Taxonomy" id="75948"/>
    <lineage>
        <taxon>Eukaryota</taxon>
        <taxon>Viridiplantae</taxon>
        <taxon>Streptophyta</taxon>
        <taxon>Embryophyta</taxon>
        <taxon>Tracheophyta</taxon>
        <taxon>Spermatophyta</taxon>
        <taxon>Magnoliopsida</taxon>
        <taxon>eudicotyledons</taxon>
        <taxon>Gunneridae</taxon>
        <taxon>Pentapetalae</taxon>
        <taxon>asterids</taxon>
        <taxon>campanulids</taxon>
        <taxon>Asterales</taxon>
        <taxon>Asteraceae</taxon>
        <taxon>Cichorioideae</taxon>
        <taxon>Cichorieae</taxon>
        <taxon>Lactucinae</taxon>
        <taxon>Lactuca</taxon>
    </lineage>
</organism>
<feature type="region of interest" description="Disordered" evidence="1">
    <location>
        <begin position="100"/>
        <end position="158"/>
    </location>
</feature>
<dbReference type="EMBL" id="OX465080">
    <property type="protein sequence ID" value="CAI9279592.1"/>
    <property type="molecule type" value="Genomic_DNA"/>
</dbReference>
<feature type="compositionally biased region" description="Basic and acidic residues" evidence="1">
    <location>
        <begin position="105"/>
        <end position="123"/>
    </location>
</feature>
<feature type="compositionally biased region" description="Polar residues" evidence="1">
    <location>
        <begin position="131"/>
        <end position="140"/>
    </location>
</feature>
<proteinExistence type="predicted"/>
<feature type="compositionally biased region" description="Basic residues" evidence="1">
    <location>
        <begin position="149"/>
        <end position="158"/>
    </location>
</feature>